<keyword evidence="2" id="KW-1133">Transmembrane helix</keyword>
<dbReference type="PANTHER" id="PTHR40078">
    <property type="entry name" value="INTEGRAL MEMBRANE PROTEIN-RELATED"/>
    <property type="match status" value="1"/>
</dbReference>
<feature type="transmembrane region" description="Helical" evidence="2">
    <location>
        <begin position="101"/>
        <end position="125"/>
    </location>
</feature>
<gene>
    <name evidence="3" type="ORF">GCM10023205_46200</name>
</gene>
<dbReference type="PANTHER" id="PTHR40078:SF1">
    <property type="entry name" value="INTEGRAL MEMBRANE PROTEIN"/>
    <property type="match status" value="1"/>
</dbReference>
<evidence type="ECO:0000313" key="4">
    <source>
        <dbReference type="Proteomes" id="UP001500466"/>
    </source>
</evidence>
<sequence length="232" mass="24211">MDWLLARRIVQLYAGLALYGFSMALMIRAGLGLDPWDVFHQGLQERTPLSFGMVTVAVGAAVLLLWWPIRQRPGLGTVSNVVVIGLAVDASLAFLPDAHGIGWQAVFMVASVVLNAVAGGAYIGARFGPGPRDGLMTGLVARTGRSVRLVRTGIELAVLAAGVLLGGSAGIGTVVYALGIGPLVQVFLPLFTVPQGDKERARVARRGGKRATGPRPRPRETPVVAAAASAAE</sequence>
<dbReference type="EMBL" id="BAABHS010000016">
    <property type="protein sequence ID" value="GAA4974329.1"/>
    <property type="molecule type" value="Genomic_DNA"/>
</dbReference>
<feature type="transmembrane region" description="Helical" evidence="2">
    <location>
        <begin position="74"/>
        <end position="95"/>
    </location>
</feature>
<feature type="transmembrane region" description="Helical" evidence="2">
    <location>
        <begin position="49"/>
        <end position="67"/>
    </location>
</feature>
<organism evidence="3 4">
    <name type="scientific">Yinghuangia aomiensis</name>
    <dbReference type="NCBI Taxonomy" id="676205"/>
    <lineage>
        <taxon>Bacteria</taxon>
        <taxon>Bacillati</taxon>
        <taxon>Actinomycetota</taxon>
        <taxon>Actinomycetes</taxon>
        <taxon>Kitasatosporales</taxon>
        <taxon>Streptomycetaceae</taxon>
        <taxon>Yinghuangia</taxon>
    </lineage>
</organism>
<protein>
    <submittedName>
        <fullName evidence="3">Membrane protein</fullName>
    </submittedName>
</protein>
<name>A0ABP9HN25_9ACTN</name>
<proteinExistence type="predicted"/>
<keyword evidence="2" id="KW-0472">Membrane</keyword>
<feature type="transmembrane region" description="Helical" evidence="2">
    <location>
        <begin position="12"/>
        <end position="29"/>
    </location>
</feature>
<keyword evidence="4" id="KW-1185">Reference proteome</keyword>
<reference evidence="4" key="1">
    <citation type="journal article" date="2019" name="Int. J. Syst. Evol. Microbiol.">
        <title>The Global Catalogue of Microorganisms (GCM) 10K type strain sequencing project: providing services to taxonomists for standard genome sequencing and annotation.</title>
        <authorList>
            <consortium name="The Broad Institute Genomics Platform"/>
            <consortium name="The Broad Institute Genome Sequencing Center for Infectious Disease"/>
            <person name="Wu L."/>
            <person name="Ma J."/>
        </authorList>
    </citation>
    <scope>NUCLEOTIDE SEQUENCE [LARGE SCALE GENOMIC DNA]</scope>
    <source>
        <strain evidence="4">JCM 17986</strain>
    </source>
</reference>
<dbReference type="InterPro" id="IPR038750">
    <property type="entry name" value="YczE/YyaS-like"/>
</dbReference>
<dbReference type="RefSeq" id="WP_425585047.1">
    <property type="nucleotide sequence ID" value="NZ_BAABHS010000016.1"/>
</dbReference>
<dbReference type="Proteomes" id="UP001500466">
    <property type="component" value="Unassembled WGS sequence"/>
</dbReference>
<evidence type="ECO:0000313" key="3">
    <source>
        <dbReference type="EMBL" id="GAA4974329.1"/>
    </source>
</evidence>
<evidence type="ECO:0000256" key="1">
    <source>
        <dbReference type="SAM" id="MobiDB-lite"/>
    </source>
</evidence>
<comment type="caution">
    <text evidence="3">The sequence shown here is derived from an EMBL/GenBank/DDBJ whole genome shotgun (WGS) entry which is preliminary data.</text>
</comment>
<dbReference type="Pfam" id="PF19700">
    <property type="entry name" value="DUF6198"/>
    <property type="match status" value="1"/>
</dbReference>
<accession>A0ABP9HN25</accession>
<keyword evidence="2" id="KW-0812">Transmembrane</keyword>
<feature type="region of interest" description="Disordered" evidence="1">
    <location>
        <begin position="199"/>
        <end position="232"/>
    </location>
</feature>
<evidence type="ECO:0000256" key="2">
    <source>
        <dbReference type="SAM" id="Phobius"/>
    </source>
</evidence>